<dbReference type="AlphaFoldDB" id="A0AAF1APA5"/>
<organism evidence="2 3">
    <name type="scientific">Daucus carota subsp. sativus</name>
    <name type="common">Carrot</name>
    <dbReference type="NCBI Taxonomy" id="79200"/>
    <lineage>
        <taxon>Eukaryota</taxon>
        <taxon>Viridiplantae</taxon>
        <taxon>Streptophyta</taxon>
        <taxon>Embryophyta</taxon>
        <taxon>Tracheophyta</taxon>
        <taxon>Spermatophyta</taxon>
        <taxon>Magnoliopsida</taxon>
        <taxon>eudicotyledons</taxon>
        <taxon>Gunneridae</taxon>
        <taxon>Pentapetalae</taxon>
        <taxon>asterids</taxon>
        <taxon>campanulids</taxon>
        <taxon>Apiales</taxon>
        <taxon>Apiaceae</taxon>
        <taxon>Apioideae</taxon>
        <taxon>Scandiceae</taxon>
        <taxon>Daucinae</taxon>
        <taxon>Daucus</taxon>
        <taxon>Daucus sect. Daucus</taxon>
    </lineage>
</organism>
<reference evidence="2" key="2">
    <citation type="submission" date="2022-03" db="EMBL/GenBank/DDBJ databases">
        <title>Draft title - Genomic analysis of global carrot germplasm unveils the trajectory of domestication and the origin of high carotenoid orange carrot.</title>
        <authorList>
            <person name="Iorizzo M."/>
            <person name="Ellison S."/>
            <person name="Senalik D."/>
            <person name="Macko-Podgorni A."/>
            <person name="Grzebelus D."/>
            <person name="Bostan H."/>
            <person name="Rolling W."/>
            <person name="Curaba J."/>
            <person name="Simon P."/>
        </authorList>
    </citation>
    <scope>NUCLEOTIDE SEQUENCE</scope>
    <source>
        <tissue evidence="2">Leaf</tissue>
    </source>
</reference>
<keyword evidence="3" id="KW-1185">Reference proteome</keyword>
<dbReference type="EMBL" id="CP093344">
    <property type="protein sequence ID" value="WOG90148.1"/>
    <property type="molecule type" value="Genomic_DNA"/>
</dbReference>
<reference evidence="2" key="1">
    <citation type="journal article" date="2016" name="Nat. Genet.">
        <title>A high-quality carrot genome assembly provides new insights into carotenoid accumulation and asterid genome evolution.</title>
        <authorList>
            <person name="Iorizzo M."/>
            <person name="Ellison S."/>
            <person name="Senalik D."/>
            <person name="Zeng P."/>
            <person name="Satapoomin P."/>
            <person name="Huang J."/>
            <person name="Bowman M."/>
            <person name="Iovene M."/>
            <person name="Sanseverino W."/>
            <person name="Cavagnaro P."/>
            <person name="Yildiz M."/>
            <person name="Macko-Podgorni A."/>
            <person name="Moranska E."/>
            <person name="Grzebelus E."/>
            <person name="Grzebelus D."/>
            <person name="Ashrafi H."/>
            <person name="Zheng Z."/>
            <person name="Cheng S."/>
            <person name="Spooner D."/>
            <person name="Van Deynze A."/>
            <person name="Simon P."/>
        </authorList>
    </citation>
    <scope>NUCLEOTIDE SEQUENCE</scope>
    <source>
        <tissue evidence="2">Leaf</tissue>
    </source>
</reference>
<dbReference type="Proteomes" id="UP000077755">
    <property type="component" value="Chromosome 2"/>
</dbReference>
<sequence>MNHLSEEEAILAGIQTACIHAVSKGWDITHIETVHRGVYETIRLQEYILIPENQLEALRLFNTVQANHFVEGSSDRRLSCVPLHMNASATYLADYGMENLSAFAEVKGTVGNLQYYLDRDMGMVIGALGMDMVDNLGLGEVIDPPPPALPISLKKRKCPDLLSAEVKLSSGSPPLDFFEDSRTPWFYEEHDVLPQDSSNRFGMKGKDKLYQEFSFYDNGRMSVRAVEVIQSGCLVPFSPTFGNDIIDLEAPVGFGFHAKDVLHHAVQGTLTIFSDILKRYEEMDRQFRAKHSDELLPVSQVVSAMGSKDASGSISVQLESESSKKARRASSI</sequence>
<proteinExistence type="predicted"/>
<feature type="region of interest" description="Disordered" evidence="1">
    <location>
        <begin position="308"/>
        <end position="332"/>
    </location>
</feature>
<evidence type="ECO:0000313" key="2">
    <source>
        <dbReference type="EMBL" id="WOG90148.1"/>
    </source>
</evidence>
<evidence type="ECO:0000256" key="1">
    <source>
        <dbReference type="SAM" id="MobiDB-lite"/>
    </source>
</evidence>
<protein>
    <submittedName>
        <fullName evidence="2">Uncharacterized protein</fullName>
    </submittedName>
</protein>
<name>A0AAF1APA5_DAUCS</name>
<accession>A0AAF1APA5</accession>
<gene>
    <name evidence="2" type="ORF">DCAR_0209391</name>
</gene>
<evidence type="ECO:0000313" key="3">
    <source>
        <dbReference type="Proteomes" id="UP000077755"/>
    </source>
</evidence>